<dbReference type="Proteomes" id="UP000694846">
    <property type="component" value="Unplaced"/>
</dbReference>
<dbReference type="AlphaFoldDB" id="A0A2S2QD05"/>
<organism evidence="2">
    <name type="scientific">Sipha flava</name>
    <name type="common">yellow sugarcane aphid</name>
    <dbReference type="NCBI Taxonomy" id="143950"/>
    <lineage>
        <taxon>Eukaryota</taxon>
        <taxon>Metazoa</taxon>
        <taxon>Ecdysozoa</taxon>
        <taxon>Arthropoda</taxon>
        <taxon>Hexapoda</taxon>
        <taxon>Insecta</taxon>
        <taxon>Pterygota</taxon>
        <taxon>Neoptera</taxon>
        <taxon>Paraneoptera</taxon>
        <taxon>Hemiptera</taxon>
        <taxon>Sternorrhyncha</taxon>
        <taxon>Aphidomorpha</taxon>
        <taxon>Aphidoidea</taxon>
        <taxon>Aphididae</taxon>
        <taxon>Sipha</taxon>
    </lineage>
</organism>
<reference evidence="4" key="2">
    <citation type="submission" date="2025-04" db="UniProtKB">
        <authorList>
            <consortium name="RefSeq"/>
        </authorList>
    </citation>
    <scope>IDENTIFICATION</scope>
    <source>
        <tissue evidence="4">Whole body</tissue>
    </source>
</reference>
<gene>
    <name evidence="4" type="primary">LOC112682615</name>
    <name evidence="2" type="ORF">g.126307</name>
</gene>
<dbReference type="EMBL" id="GGMS01006348">
    <property type="protein sequence ID" value="MBY75551.1"/>
    <property type="molecule type" value="Transcribed_RNA"/>
</dbReference>
<evidence type="ECO:0000313" key="2">
    <source>
        <dbReference type="EMBL" id="MBY75551.1"/>
    </source>
</evidence>
<sequence length="187" mass="21641">MNSNGNSSNKDITQTNISKNQTVPSLLIKKNRLFLNNEDPKSPSPKSDNKLRSLRKTSKEQNLTNKNTFFSTQNRYSPLELIETIQSEIPSNTNTAQAEVINDNLNNYIIQSQLAENNPKISPIFVININLSEFEQFRREISENIQNNFSIVAKLNKIKVNLQTMDDFRSVTKYLDKNNYDYITYRL</sequence>
<dbReference type="RefSeq" id="XP_025409045.1">
    <property type="nucleotide sequence ID" value="XM_025553260.1"/>
</dbReference>
<dbReference type="GeneID" id="112682615"/>
<proteinExistence type="predicted"/>
<dbReference type="OrthoDB" id="10490319at2759"/>
<reference evidence="2" key="1">
    <citation type="submission" date="2018-04" db="EMBL/GenBank/DDBJ databases">
        <title>Transcriptome assembly of Sipha flava.</title>
        <authorList>
            <person name="Scully E.D."/>
            <person name="Geib S.M."/>
            <person name="Palmer N.A."/>
            <person name="Koch K."/>
            <person name="Bradshaw J."/>
            <person name="Heng-Moss T."/>
            <person name="Sarath G."/>
        </authorList>
    </citation>
    <scope>NUCLEOTIDE SEQUENCE</scope>
</reference>
<protein>
    <submittedName>
        <fullName evidence="4">Uncharacterized protein LOC112682615</fullName>
    </submittedName>
</protein>
<evidence type="ECO:0000313" key="4">
    <source>
        <dbReference type="RefSeq" id="XP_025409045.1"/>
    </source>
</evidence>
<evidence type="ECO:0000313" key="3">
    <source>
        <dbReference type="Proteomes" id="UP000694846"/>
    </source>
</evidence>
<feature type="region of interest" description="Disordered" evidence="1">
    <location>
        <begin position="34"/>
        <end position="66"/>
    </location>
</feature>
<evidence type="ECO:0000256" key="1">
    <source>
        <dbReference type="SAM" id="MobiDB-lite"/>
    </source>
</evidence>
<accession>A0A2S2QD05</accession>
<keyword evidence="3" id="KW-1185">Reference proteome</keyword>
<name>A0A2S2QD05_9HEMI</name>